<dbReference type="AlphaFoldDB" id="A0AAW8PZA8"/>
<name>A0AAW8PZA8_VIBPH</name>
<comment type="caution">
    <text evidence="1">The sequence shown here is derived from an EMBL/GenBank/DDBJ whole genome shotgun (WGS) entry which is preliminary data.</text>
</comment>
<dbReference type="Proteomes" id="UP001253193">
    <property type="component" value="Unassembled WGS sequence"/>
</dbReference>
<accession>A0AAW8PZA8</accession>
<reference evidence="1" key="1">
    <citation type="submission" date="2023-06" db="EMBL/GenBank/DDBJ databases">
        <title>Genomic Diversity of Vibrio spp. and Metagenomic Analysis of Pathogens in Florida Gulf Coastal Waters Following Hurricane Ian.</title>
        <authorList>
            <person name="Brumfield K.D."/>
        </authorList>
    </citation>
    <scope>NUCLEOTIDE SEQUENCE</scope>
    <source>
        <strain evidence="1">WBS2B-138</strain>
    </source>
</reference>
<protein>
    <submittedName>
        <fullName evidence="1">Uncharacterized protein</fullName>
    </submittedName>
</protein>
<organism evidence="1 2">
    <name type="scientific">Vibrio parahaemolyticus</name>
    <dbReference type="NCBI Taxonomy" id="670"/>
    <lineage>
        <taxon>Bacteria</taxon>
        <taxon>Pseudomonadati</taxon>
        <taxon>Pseudomonadota</taxon>
        <taxon>Gammaproteobacteria</taxon>
        <taxon>Vibrionales</taxon>
        <taxon>Vibrionaceae</taxon>
        <taxon>Vibrio</taxon>
    </lineage>
</organism>
<evidence type="ECO:0000313" key="1">
    <source>
        <dbReference type="EMBL" id="MDS1821150.1"/>
    </source>
</evidence>
<proteinExistence type="predicted"/>
<sequence>MPNQINSGWEVKPFSRISMNCKLIPTNGVFYGDTLIHTYDDLEQANELVKLFEKENIKSYGELCEYVSKMESELEKSNQNGK</sequence>
<gene>
    <name evidence="1" type="ORF">QX249_10800</name>
</gene>
<dbReference type="RefSeq" id="WP_311020006.1">
    <property type="nucleotide sequence ID" value="NZ_JAUHGG010000003.1"/>
</dbReference>
<evidence type="ECO:0000313" key="2">
    <source>
        <dbReference type="Proteomes" id="UP001253193"/>
    </source>
</evidence>
<dbReference type="EMBL" id="JAUHGG010000003">
    <property type="protein sequence ID" value="MDS1821150.1"/>
    <property type="molecule type" value="Genomic_DNA"/>
</dbReference>